<evidence type="ECO:0000313" key="3">
    <source>
        <dbReference type="Proteomes" id="UP000552241"/>
    </source>
</evidence>
<feature type="region of interest" description="Disordered" evidence="1">
    <location>
        <begin position="57"/>
        <end position="99"/>
    </location>
</feature>
<dbReference type="Proteomes" id="UP000552241">
    <property type="component" value="Unassembled WGS sequence"/>
</dbReference>
<evidence type="ECO:0000313" key="2">
    <source>
        <dbReference type="EMBL" id="MBA5628586.1"/>
    </source>
</evidence>
<comment type="caution">
    <text evidence="2">The sequence shown here is derived from an EMBL/GenBank/DDBJ whole genome shotgun (WGS) entry which is preliminary data.</text>
</comment>
<evidence type="ECO:0008006" key="4">
    <source>
        <dbReference type="Google" id="ProtNLM"/>
    </source>
</evidence>
<accession>A0A838ZLZ5</accession>
<reference evidence="2 3" key="1">
    <citation type="submission" date="2020-07" db="EMBL/GenBank/DDBJ databases">
        <title>Moheibacter lacus sp. nov., a member of the family Flavobacteriaceae isolated from freshwater lake sediment.</title>
        <authorList>
            <person name="Liu Y."/>
        </authorList>
    </citation>
    <scope>NUCLEOTIDE SEQUENCE [LARGE SCALE GENOMIC DNA]</scope>
    <source>
        <strain evidence="2 3">BDHS18</strain>
    </source>
</reference>
<feature type="region of interest" description="Disordered" evidence="1">
    <location>
        <begin position="120"/>
        <end position="139"/>
    </location>
</feature>
<dbReference type="EMBL" id="JACDZE010000001">
    <property type="protein sequence ID" value="MBA5628586.1"/>
    <property type="molecule type" value="Genomic_DNA"/>
</dbReference>
<evidence type="ECO:0000256" key="1">
    <source>
        <dbReference type="SAM" id="MobiDB-lite"/>
    </source>
</evidence>
<feature type="compositionally biased region" description="Basic and acidic residues" evidence="1">
    <location>
        <begin position="120"/>
        <end position="130"/>
    </location>
</feature>
<proteinExistence type="predicted"/>
<name>A0A838ZLZ5_9FLAO</name>
<dbReference type="AlphaFoldDB" id="A0A838ZLZ5"/>
<gene>
    <name evidence="2" type="ORF">HU137_02235</name>
</gene>
<dbReference type="Gene3D" id="1.20.120.1490">
    <property type="match status" value="1"/>
</dbReference>
<dbReference type="RefSeq" id="WP_182042178.1">
    <property type="nucleotide sequence ID" value="NZ_JACDZE010000001.1"/>
</dbReference>
<keyword evidence="3" id="KW-1185">Reference proteome</keyword>
<sequence>MKKSITLTALTLVIAVSAQEKTEKEDRPKPPRDKMEMFENLNLTEKQKVEIQTMFEENKEDRQAMRNEKGNSLKSETGKRALTDEEKKEFKAKKDAHRQEMDAKLKTILTADQYKQFTIEREKRHEEMEKRKKISRDKK</sequence>
<protein>
    <recommendedName>
        <fullName evidence="4">LTXXQ motif family protein</fullName>
    </recommendedName>
</protein>
<organism evidence="2 3">
    <name type="scientific">Moheibacter lacus</name>
    <dbReference type="NCBI Taxonomy" id="2745851"/>
    <lineage>
        <taxon>Bacteria</taxon>
        <taxon>Pseudomonadati</taxon>
        <taxon>Bacteroidota</taxon>
        <taxon>Flavobacteriia</taxon>
        <taxon>Flavobacteriales</taxon>
        <taxon>Weeksellaceae</taxon>
        <taxon>Moheibacter</taxon>
    </lineage>
</organism>